<name>A0A1I6HV73_9EURY</name>
<proteinExistence type="predicted"/>
<gene>
    <name evidence="3" type="ORF">SAMN04487947_2521</name>
</gene>
<dbReference type="PANTHER" id="PTHR43637">
    <property type="entry name" value="UPF0273 PROTEIN TM_0370"/>
    <property type="match status" value="1"/>
</dbReference>
<dbReference type="Gene3D" id="3.40.50.300">
    <property type="entry name" value="P-loop containing nucleotide triphosphate hydrolases"/>
    <property type="match status" value="1"/>
</dbReference>
<dbReference type="InterPro" id="IPR027417">
    <property type="entry name" value="P-loop_NTPase"/>
</dbReference>
<organism evidence="3 4">
    <name type="scientific">Halogeometricum rufum</name>
    <dbReference type="NCBI Taxonomy" id="553469"/>
    <lineage>
        <taxon>Archaea</taxon>
        <taxon>Methanobacteriati</taxon>
        <taxon>Methanobacteriota</taxon>
        <taxon>Stenosarchaea group</taxon>
        <taxon>Halobacteria</taxon>
        <taxon>Halobacteriales</taxon>
        <taxon>Haloferacaceae</taxon>
        <taxon>Halogeometricum</taxon>
    </lineage>
</organism>
<keyword evidence="1" id="KW-0547">Nucleotide-binding</keyword>
<reference evidence="4" key="1">
    <citation type="submission" date="2016-10" db="EMBL/GenBank/DDBJ databases">
        <authorList>
            <person name="Varghese N."/>
            <person name="Submissions S."/>
        </authorList>
    </citation>
    <scope>NUCLEOTIDE SEQUENCE [LARGE SCALE GENOMIC DNA]</scope>
    <source>
        <strain evidence="4">CGMCC 1.7736</strain>
    </source>
</reference>
<dbReference type="SUPFAM" id="SSF52540">
    <property type="entry name" value="P-loop containing nucleoside triphosphate hydrolases"/>
    <property type="match status" value="1"/>
</dbReference>
<evidence type="ECO:0000256" key="2">
    <source>
        <dbReference type="ARBA" id="ARBA00022840"/>
    </source>
</evidence>
<dbReference type="OrthoDB" id="337234at2157"/>
<keyword evidence="2" id="KW-0067">ATP-binding</keyword>
<dbReference type="AlphaFoldDB" id="A0A1I6HV73"/>
<evidence type="ECO:0000313" key="4">
    <source>
        <dbReference type="Proteomes" id="UP000198531"/>
    </source>
</evidence>
<evidence type="ECO:0000313" key="3">
    <source>
        <dbReference type="EMBL" id="SFR58100.1"/>
    </source>
</evidence>
<dbReference type="Proteomes" id="UP000198531">
    <property type="component" value="Unassembled WGS sequence"/>
</dbReference>
<keyword evidence="4" id="KW-1185">Reference proteome</keyword>
<protein>
    <submittedName>
        <fullName evidence="3">RecA-superfamily ATPase, KaiC/GvpD/RAD55 family</fullName>
    </submittedName>
</protein>
<dbReference type="STRING" id="553469.SAMN04487947_2521"/>
<evidence type="ECO:0000256" key="1">
    <source>
        <dbReference type="ARBA" id="ARBA00022741"/>
    </source>
</evidence>
<dbReference type="GO" id="GO:0005524">
    <property type="term" value="F:ATP binding"/>
    <property type="evidence" value="ECO:0007669"/>
    <property type="project" value="UniProtKB-KW"/>
</dbReference>
<dbReference type="RefSeq" id="WP_089808116.1">
    <property type="nucleotide sequence ID" value="NZ_FOYT01000002.1"/>
</dbReference>
<dbReference type="EMBL" id="FOYT01000002">
    <property type="protein sequence ID" value="SFR58100.1"/>
    <property type="molecule type" value="Genomic_DNA"/>
</dbReference>
<sequence length="278" mass="31021">MSSIPFGVSRLDRIVDGGAPPGSVVLLAGEPGAGAREFMFTSATMNAVYEADDDLFDLYYGDLHEDSEPPSEVHYLSFTDDERSLRREMSYVFDRSLVDAATDRIRFHDLSATYFRPSPIPREWYQGEATTLQDLGERHNRDSVLTALGNYLSEHASGNLVVIDSITDLVAGISDEMSWNDIAMVMRGVNKAAYRWGGLILALVGRDTLERTELAHLMDAVDGTLQFEWETGGSKRARTLVVQEFRGVLSQLESEDIVQFETQIHDGGFDVSDVRKIR</sequence>
<accession>A0A1I6HV73</accession>